<dbReference type="EMBL" id="QCYY01000826">
    <property type="protein sequence ID" value="ROT82415.1"/>
    <property type="molecule type" value="Genomic_DNA"/>
</dbReference>
<dbReference type="PANTHER" id="PTHR13473:SF0">
    <property type="entry name" value="LARGE RIBOSOMAL SUBUNIT PROTEIN ML48"/>
    <property type="match status" value="1"/>
</dbReference>
<dbReference type="AlphaFoldDB" id="A0A3R7PZX4"/>
<keyword evidence="2" id="KW-0687">Ribonucleoprotein</keyword>
<dbReference type="OrthoDB" id="5984298at2759"/>
<dbReference type="STRING" id="6689.A0A3R7PZX4"/>
<comment type="caution">
    <text evidence="4">The sequence shown here is derived from an EMBL/GenBank/DDBJ whole genome shotgun (WGS) entry which is preliminary data.</text>
</comment>
<protein>
    <recommendedName>
        <fullName evidence="3">Small ribosomal subunit protein uS10 domain-containing protein</fullName>
    </recommendedName>
</protein>
<reference evidence="4 5" key="1">
    <citation type="submission" date="2018-04" db="EMBL/GenBank/DDBJ databases">
        <authorList>
            <person name="Zhang X."/>
            <person name="Yuan J."/>
            <person name="Li F."/>
            <person name="Xiang J."/>
        </authorList>
    </citation>
    <scope>NUCLEOTIDE SEQUENCE [LARGE SCALE GENOMIC DNA]</scope>
    <source>
        <tissue evidence="4">Muscle</tissue>
    </source>
</reference>
<dbReference type="InterPro" id="IPR027486">
    <property type="entry name" value="Ribosomal_uS10_dom"/>
</dbReference>
<evidence type="ECO:0000256" key="2">
    <source>
        <dbReference type="ARBA" id="ARBA00023274"/>
    </source>
</evidence>
<gene>
    <name evidence="4" type="ORF">C7M84_024418</name>
</gene>
<keyword evidence="1" id="KW-0689">Ribosomal protein</keyword>
<dbReference type="Proteomes" id="UP000283509">
    <property type="component" value="Unassembled WGS sequence"/>
</dbReference>
<proteinExistence type="predicted"/>
<dbReference type="GO" id="GO:0005761">
    <property type="term" value="C:mitochondrial ribosome"/>
    <property type="evidence" value="ECO:0007669"/>
    <property type="project" value="InterPro"/>
</dbReference>
<dbReference type="PANTHER" id="PTHR13473">
    <property type="entry name" value="MITOCHONDRIAL RIBOSOMAL PROTEIN L48"/>
    <property type="match status" value="1"/>
</dbReference>
<dbReference type="Pfam" id="PF00338">
    <property type="entry name" value="Ribosomal_S10"/>
    <property type="match status" value="1"/>
</dbReference>
<evidence type="ECO:0000313" key="5">
    <source>
        <dbReference type="Proteomes" id="UP000283509"/>
    </source>
</evidence>
<dbReference type="Gene3D" id="3.30.70.600">
    <property type="entry name" value="Ribosomal protein S10 domain"/>
    <property type="match status" value="1"/>
</dbReference>
<dbReference type="SUPFAM" id="SSF54999">
    <property type="entry name" value="Ribosomal protein S10"/>
    <property type="match status" value="1"/>
</dbReference>
<dbReference type="GO" id="GO:1990904">
    <property type="term" value="C:ribonucleoprotein complex"/>
    <property type="evidence" value="ECO:0007669"/>
    <property type="project" value="UniProtKB-KW"/>
</dbReference>
<name>A0A3R7PZX4_PENVA</name>
<evidence type="ECO:0000259" key="3">
    <source>
        <dbReference type="SMART" id="SM01403"/>
    </source>
</evidence>
<keyword evidence="5" id="KW-1185">Reference proteome</keyword>
<organism evidence="4 5">
    <name type="scientific">Penaeus vannamei</name>
    <name type="common">Whiteleg shrimp</name>
    <name type="synonym">Litopenaeus vannamei</name>
    <dbReference type="NCBI Taxonomy" id="6689"/>
    <lineage>
        <taxon>Eukaryota</taxon>
        <taxon>Metazoa</taxon>
        <taxon>Ecdysozoa</taxon>
        <taxon>Arthropoda</taxon>
        <taxon>Crustacea</taxon>
        <taxon>Multicrustacea</taxon>
        <taxon>Malacostraca</taxon>
        <taxon>Eumalacostraca</taxon>
        <taxon>Eucarida</taxon>
        <taxon>Decapoda</taxon>
        <taxon>Dendrobranchiata</taxon>
        <taxon>Penaeoidea</taxon>
        <taxon>Penaeidae</taxon>
        <taxon>Penaeus</taxon>
    </lineage>
</organism>
<sequence>MFSISKITARCLPVAQRALSTTASRCKISFEPPYLDAGGPDVPEFPLLNVQMEGYDFTVLEHYGKWVHRTALNMGIEVEDSWATPCEKIHIQTFKPRSVKVESEYDLHVYQRTVQLADVPSYLAPMFIEVAQAGLPEGVNLTVQEHMPEHTEVRFIPDLELKELKKQLDLLGGPSKTKK</sequence>
<feature type="domain" description="Small ribosomal subunit protein uS10" evidence="3">
    <location>
        <begin position="49"/>
        <end position="144"/>
    </location>
</feature>
<dbReference type="InterPro" id="IPR036838">
    <property type="entry name" value="Ribosomal_uS10_dom_sf"/>
</dbReference>
<reference evidence="4 5" key="2">
    <citation type="submission" date="2019-01" db="EMBL/GenBank/DDBJ databases">
        <title>The decoding of complex shrimp genome reveals the adaptation for benthos swimmer, frequently molting mechanism and breeding impact on genome.</title>
        <authorList>
            <person name="Sun Y."/>
            <person name="Gao Y."/>
            <person name="Yu Y."/>
        </authorList>
    </citation>
    <scope>NUCLEOTIDE SEQUENCE [LARGE SCALE GENOMIC DNA]</scope>
    <source>
        <tissue evidence="4">Muscle</tissue>
    </source>
</reference>
<evidence type="ECO:0000256" key="1">
    <source>
        <dbReference type="ARBA" id="ARBA00022980"/>
    </source>
</evidence>
<dbReference type="InterPro" id="IPR027487">
    <property type="entry name" value="Ribosomal_mL48"/>
</dbReference>
<dbReference type="SMART" id="SM01403">
    <property type="entry name" value="Ribosomal_S10"/>
    <property type="match status" value="1"/>
</dbReference>
<accession>A0A3R7PZX4</accession>
<evidence type="ECO:0000313" key="4">
    <source>
        <dbReference type="EMBL" id="ROT82415.1"/>
    </source>
</evidence>